<name>C6TNW8_SOYBN</name>
<reference evidence="2" key="1">
    <citation type="submission" date="2009-08" db="EMBL/GenBank/DDBJ databases">
        <authorList>
            <person name="Cheung F."/>
            <person name="Xiao Y."/>
            <person name="Chan A."/>
            <person name="Moskal W."/>
            <person name="Town C.D."/>
        </authorList>
    </citation>
    <scope>NUCLEOTIDE SEQUENCE</scope>
</reference>
<accession>C6TNW8</accession>
<keyword evidence="1" id="KW-0472">Membrane</keyword>
<protein>
    <submittedName>
        <fullName evidence="2">Uncharacterized protein</fullName>
    </submittedName>
</protein>
<evidence type="ECO:0000313" key="2">
    <source>
        <dbReference type="EMBL" id="ACU24611.1"/>
    </source>
</evidence>
<dbReference type="AlphaFoldDB" id="C6TNW8"/>
<keyword evidence="1" id="KW-1133">Transmembrane helix</keyword>
<organism evidence="2">
    <name type="scientific">Glycine max</name>
    <name type="common">Soybean</name>
    <name type="synonym">Glycine hispida</name>
    <dbReference type="NCBI Taxonomy" id="3847"/>
    <lineage>
        <taxon>Eukaryota</taxon>
        <taxon>Viridiplantae</taxon>
        <taxon>Streptophyta</taxon>
        <taxon>Embryophyta</taxon>
        <taxon>Tracheophyta</taxon>
        <taxon>Spermatophyta</taxon>
        <taxon>Magnoliopsida</taxon>
        <taxon>eudicotyledons</taxon>
        <taxon>Gunneridae</taxon>
        <taxon>Pentapetalae</taxon>
        <taxon>rosids</taxon>
        <taxon>fabids</taxon>
        <taxon>Fabales</taxon>
        <taxon>Fabaceae</taxon>
        <taxon>Papilionoideae</taxon>
        <taxon>50 kb inversion clade</taxon>
        <taxon>NPAAA clade</taxon>
        <taxon>indigoferoid/millettioid clade</taxon>
        <taxon>Phaseoleae</taxon>
        <taxon>Glycine</taxon>
        <taxon>Glycine subgen. Soja</taxon>
    </lineage>
</organism>
<feature type="transmembrane region" description="Helical" evidence="1">
    <location>
        <begin position="66"/>
        <end position="86"/>
    </location>
</feature>
<evidence type="ECO:0000256" key="1">
    <source>
        <dbReference type="SAM" id="Phobius"/>
    </source>
</evidence>
<proteinExistence type="evidence at transcript level"/>
<sequence>MMELGSCQSGPSSLVTARWALVLLDMLCPSRGDLHTFTMEPLLADVTANPEFISAIVLTTCPTQGLSMFIIILIVQFFILIFWLQWL</sequence>
<keyword evidence="1" id="KW-0812">Transmembrane</keyword>
<dbReference type="EMBL" id="BT099451">
    <property type="protein sequence ID" value="ACU24611.1"/>
    <property type="molecule type" value="mRNA"/>
</dbReference>